<accession>A0A0F8Y9R3</accession>
<gene>
    <name evidence="1" type="ORF">LCGC14_2924120</name>
</gene>
<protein>
    <recommendedName>
        <fullName evidence="2">DUF669 domain-containing protein</fullName>
    </recommendedName>
</protein>
<evidence type="ECO:0000313" key="1">
    <source>
        <dbReference type="EMBL" id="KKK70425.1"/>
    </source>
</evidence>
<reference evidence="1" key="1">
    <citation type="journal article" date="2015" name="Nature">
        <title>Complex archaea that bridge the gap between prokaryotes and eukaryotes.</title>
        <authorList>
            <person name="Spang A."/>
            <person name="Saw J.H."/>
            <person name="Jorgensen S.L."/>
            <person name="Zaremba-Niedzwiedzka K."/>
            <person name="Martijn J."/>
            <person name="Lind A.E."/>
            <person name="van Eijk R."/>
            <person name="Schleper C."/>
            <person name="Guy L."/>
            <person name="Ettema T.J."/>
        </authorList>
    </citation>
    <scope>NUCLEOTIDE SEQUENCE</scope>
</reference>
<organism evidence="1">
    <name type="scientific">marine sediment metagenome</name>
    <dbReference type="NCBI Taxonomy" id="412755"/>
    <lineage>
        <taxon>unclassified sequences</taxon>
        <taxon>metagenomes</taxon>
        <taxon>ecological metagenomes</taxon>
    </lineage>
</organism>
<name>A0A0F8Y9R3_9ZZZZ</name>
<dbReference type="EMBL" id="LAZR01058197">
    <property type="protein sequence ID" value="KKK70425.1"/>
    <property type="molecule type" value="Genomic_DNA"/>
</dbReference>
<sequence length="130" mass="14561">MSFISLPGLKDAHEPKVAPEGEYDLCIITAKMNEKEGSLTIMTVLEIEGEPDFGNVFHYVALPGEDDDNAEFKLLMATRFFTQFGIEMDEGVELEQFVGSRANGRLIQDEYEGQLKNVLQVNRLATEADE</sequence>
<comment type="caution">
    <text evidence="1">The sequence shown here is derived from an EMBL/GenBank/DDBJ whole genome shotgun (WGS) entry which is preliminary data.</text>
</comment>
<evidence type="ECO:0008006" key="2">
    <source>
        <dbReference type="Google" id="ProtNLM"/>
    </source>
</evidence>
<dbReference type="AlphaFoldDB" id="A0A0F8Y9R3"/>
<proteinExistence type="predicted"/>